<protein>
    <submittedName>
        <fullName evidence="1">Uncharacterized protein</fullName>
    </submittedName>
</protein>
<dbReference type="AlphaFoldDB" id="A0A930URD1"/>
<sequence length="61" mass="6620">MWGGNLLYNPIFANNADGWSLYQNTNVVNANSGININNNSEGSWQGKIISPVKINTVGNPQ</sequence>
<organism evidence="1">
    <name type="scientific">Gallibacterium anatis</name>
    <dbReference type="NCBI Taxonomy" id="750"/>
    <lineage>
        <taxon>Bacteria</taxon>
        <taxon>Pseudomonadati</taxon>
        <taxon>Pseudomonadota</taxon>
        <taxon>Gammaproteobacteria</taxon>
        <taxon>Pasteurellales</taxon>
        <taxon>Pasteurellaceae</taxon>
        <taxon>Gallibacterium</taxon>
    </lineage>
</organism>
<evidence type="ECO:0000313" key="1">
    <source>
        <dbReference type="EMBL" id="MBF4102567.1"/>
    </source>
</evidence>
<proteinExistence type="predicted"/>
<name>A0A930URD1_9PAST</name>
<dbReference type="EMBL" id="JADION010000015">
    <property type="protein sequence ID" value="MBF4102567.1"/>
    <property type="molecule type" value="Genomic_DNA"/>
</dbReference>
<comment type="caution">
    <text evidence="1">The sequence shown here is derived from an EMBL/GenBank/DDBJ whole genome shotgun (WGS) entry which is preliminary data.</text>
</comment>
<gene>
    <name evidence="1" type="ORF">INT80_06490</name>
</gene>
<reference evidence="1" key="1">
    <citation type="submission" date="2020-11" db="EMBL/GenBank/DDBJ databases">
        <title>Gallibacterium anatis 1637, full genome, WGS.</title>
        <authorList>
            <person name="Laishevtcev A.I."/>
            <person name="Yakimova E.A."/>
            <person name="Petkovich D."/>
            <person name="Stepanova T.V."/>
            <person name="Kalendr R.S."/>
            <person name="Rubalsky E.O."/>
            <person name="Zulkarneev E.R."/>
            <person name="Aleshkin A.V."/>
        </authorList>
    </citation>
    <scope>NUCLEOTIDE SEQUENCE</scope>
    <source>
        <strain evidence="1">1637</strain>
    </source>
</reference>
<accession>A0A930URD1</accession>